<gene>
    <name evidence="3" type="primary">LOC106757882</name>
</gene>
<dbReference type="NCBIfam" id="TIGR01615">
    <property type="entry name" value="A_thal_3542"/>
    <property type="match status" value="1"/>
</dbReference>
<organism evidence="2 3">
    <name type="scientific">Vigna radiata var. radiata</name>
    <name type="common">Mung bean</name>
    <name type="synonym">Phaseolus aureus</name>
    <dbReference type="NCBI Taxonomy" id="3916"/>
    <lineage>
        <taxon>Eukaryota</taxon>
        <taxon>Viridiplantae</taxon>
        <taxon>Streptophyta</taxon>
        <taxon>Embryophyta</taxon>
        <taxon>Tracheophyta</taxon>
        <taxon>Spermatophyta</taxon>
        <taxon>Magnoliopsida</taxon>
        <taxon>eudicotyledons</taxon>
        <taxon>Gunneridae</taxon>
        <taxon>Pentapetalae</taxon>
        <taxon>rosids</taxon>
        <taxon>fabids</taxon>
        <taxon>Fabales</taxon>
        <taxon>Fabaceae</taxon>
        <taxon>Papilionoideae</taxon>
        <taxon>50 kb inversion clade</taxon>
        <taxon>NPAAA clade</taxon>
        <taxon>indigoferoid/millettioid clade</taxon>
        <taxon>Phaseoleae</taxon>
        <taxon>Vigna</taxon>
    </lineage>
</organism>
<evidence type="ECO:0000313" key="2">
    <source>
        <dbReference type="Proteomes" id="UP000087766"/>
    </source>
</evidence>
<dbReference type="Gramene" id="Vradi03g01190.1">
    <property type="protein sequence ID" value="Vradi03g01190.1"/>
    <property type="gene ID" value="Vradi03g01190"/>
</dbReference>
<name>A0A1S3TR08_VIGRR</name>
<dbReference type="STRING" id="3916.A0A1S3TR08"/>
<dbReference type="AlphaFoldDB" id="A0A1S3TR08"/>
<dbReference type="PANTHER" id="PTHR31579:SF14">
    <property type="entry name" value="RNA POLYMERASE SUBUNIT BETA-BETA PROTEIN, PUTATIVE (DUF506)-RELATED"/>
    <property type="match status" value="1"/>
</dbReference>
<dbReference type="RefSeq" id="XP_014496210.1">
    <property type="nucleotide sequence ID" value="XM_014640724.2"/>
</dbReference>
<feature type="compositionally biased region" description="Basic and acidic residues" evidence="1">
    <location>
        <begin position="320"/>
        <end position="329"/>
    </location>
</feature>
<feature type="region of interest" description="Disordered" evidence="1">
    <location>
        <begin position="320"/>
        <end position="357"/>
    </location>
</feature>
<proteinExistence type="predicted"/>
<dbReference type="KEGG" id="vra:106757882"/>
<dbReference type="Proteomes" id="UP000087766">
    <property type="component" value="Chromosome 3"/>
</dbReference>
<reference evidence="3" key="2">
    <citation type="submission" date="2025-08" db="UniProtKB">
        <authorList>
            <consortium name="RefSeq"/>
        </authorList>
    </citation>
    <scope>IDENTIFICATION</scope>
    <source>
        <tissue evidence="3">Leaf</tissue>
    </source>
</reference>
<dbReference type="OrthoDB" id="691424at2759"/>
<sequence length="357" mass="40004">MPFTMKIQPIDSPGHEEAIRLEPVKPMMKSRLKRLLERQFSGVLRNSAAEKIVAEELPRSGKDGFADLEPSSVCLAKMVQSFMEGNHEKHSAAVKCVRNRYNSFEDSSDAETLAFGSFSDSSYSSSGETLEILKGLVACASVYERNLLADTTKIIEKNKATCKRKDDCCRKIITEGLLAVGYDASVCKSRWEKSTFCPAGEYEYIDVIMGKERVVVDVDFRSEFEIARPTKTYKAILHTLPYVFVGTCDRLQSIVAIASEAAKLSLKKRCMHVPPWRKVEYVRAKWLSPYTCSRGVKEETEEKKQLVEALLVTAAAECDTSREDDEKSKSKLVSKKPLEMKPKSSQSGLAAVFHEKP</sequence>
<dbReference type="InterPro" id="IPR006502">
    <property type="entry name" value="PDDEXK-like"/>
</dbReference>
<dbReference type="PANTHER" id="PTHR31579">
    <property type="entry name" value="OS03G0796600 PROTEIN"/>
    <property type="match status" value="1"/>
</dbReference>
<dbReference type="GeneID" id="106757882"/>
<accession>A0A1S3TR08</accession>
<reference evidence="2" key="1">
    <citation type="journal article" date="2014" name="Nat. Commun.">
        <title>Genome sequence of mungbean and insights into evolution within Vigna species.</title>
        <authorList>
            <person name="Kang Y.J."/>
            <person name="Kim S.K."/>
            <person name="Kim M.Y."/>
            <person name="Lestari P."/>
            <person name="Kim K.H."/>
            <person name="Ha B.K."/>
            <person name="Jun T.H."/>
            <person name="Hwang W.J."/>
            <person name="Lee T."/>
            <person name="Lee J."/>
            <person name="Shim S."/>
            <person name="Yoon M.Y."/>
            <person name="Jang Y.E."/>
            <person name="Han K.S."/>
            <person name="Taeprayoon P."/>
            <person name="Yoon N."/>
            <person name="Somta P."/>
            <person name="Tanya P."/>
            <person name="Kim K.S."/>
            <person name="Gwag J.G."/>
            <person name="Moon J.K."/>
            <person name="Lee Y.H."/>
            <person name="Park B.S."/>
            <person name="Bombarely A."/>
            <person name="Doyle J.J."/>
            <person name="Jackson S.A."/>
            <person name="Schafleitner R."/>
            <person name="Srinives P."/>
            <person name="Varshney R.K."/>
            <person name="Lee S.H."/>
        </authorList>
    </citation>
    <scope>NUCLEOTIDE SEQUENCE [LARGE SCALE GENOMIC DNA]</scope>
    <source>
        <strain evidence="2">cv. VC1973A</strain>
    </source>
</reference>
<evidence type="ECO:0000313" key="3">
    <source>
        <dbReference type="RefSeq" id="XP_014496210.1"/>
    </source>
</evidence>
<evidence type="ECO:0000256" key="1">
    <source>
        <dbReference type="SAM" id="MobiDB-lite"/>
    </source>
</evidence>
<protein>
    <submittedName>
        <fullName evidence="3">Uncharacterized protein LOC106757882</fullName>
    </submittedName>
</protein>
<dbReference type="Pfam" id="PF04720">
    <property type="entry name" value="PDDEXK_6"/>
    <property type="match status" value="1"/>
</dbReference>
<keyword evidence="2" id="KW-1185">Reference proteome</keyword>